<sequence>MESKNTEKAAKKQENTEVEKPNGRPAPASASASAEEPRWAVKNTFPANIVHYADSNDVNAMDSRDDDDYMNHIAKEDVKKQSMKGFGDYNNIIDYIVKITWQIWNEKDIGMIYDTYSYGVQIHRGSVNSHGVNEVISGTMQTLQAFPDRSGVGYSILWSGNDEDGFFTSHRGRSIATNMGDTLYGPATGKRVVFRTVADCLIHENKIYEEWLVMDTYHLVQQLGFDPVEVAKRTAKQTSKLAPSMSFNLTQTAEEGMPPKEYIPKSSSFEIGDFMLEMINKVWERRSFNQVKTFYEKNAVMHYVCNKDMAGHSEIQGTLLNLFASIPNGKVLIDRVTCNKKGSDDDWDVAVRWRIQGLHSGIGYFGYPSGKAIEINGINHYKVRNQKIQEEWFLFDGLEVLRQVYTDHKDDNDGDFSFEDGNFTGVS</sequence>
<dbReference type="GO" id="GO:0030638">
    <property type="term" value="P:polyketide metabolic process"/>
    <property type="evidence" value="ECO:0007669"/>
    <property type="project" value="InterPro"/>
</dbReference>
<evidence type="ECO:0000256" key="1">
    <source>
        <dbReference type="SAM" id="MobiDB-lite"/>
    </source>
</evidence>
<dbReference type="PANTHER" id="PTHR38436:SF1">
    <property type="entry name" value="ESTER CYCLASE"/>
    <property type="match status" value="1"/>
</dbReference>
<comment type="caution">
    <text evidence="2">The sequence shown here is derived from an EMBL/GenBank/DDBJ whole genome shotgun (WGS) entry which is preliminary data.</text>
</comment>
<dbReference type="Proteomes" id="UP000285120">
    <property type="component" value="Unassembled WGS sequence"/>
</dbReference>
<dbReference type="EMBL" id="RAPK01000006">
    <property type="protein sequence ID" value="RKD76343.1"/>
    <property type="molecule type" value="Genomic_DNA"/>
</dbReference>
<dbReference type="PANTHER" id="PTHR38436">
    <property type="entry name" value="POLYKETIDE CYCLASE SNOAL-LIKE DOMAIN"/>
    <property type="match status" value="1"/>
</dbReference>
<dbReference type="InterPro" id="IPR009959">
    <property type="entry name" value="Cyclase_SnoaL-like"/>
</dbReference>
<dbReference type="Gene3D" id="3.10.450.50">
    <property type="match status" value="2"/>
</dbReference>
<organism evidence="2 3">
    <name type="scientific">Sinobaca qinghaiensis</name>
    <dbReference type="NCBI Taxonomy" id="342944"/>
    <lineage>
        <taxon>Bacteria</taxon>
        <taxon>Bacillati</taxon>
        <taxon>Bacillota</taxon>
        <taxon>Bacilli</taxon>
        <taxon>Bacillales</taxon>
        <taxon>Sporolactobacillaceae</taxon>
        <taxon>Sinobaca</taxon>
    </lineage>
</organism>
<proteinExistence type="predicted"/>
<accession>A0A419V8Q7</accession>
<dbReference type="Pfam" id="PF07366">
    <property type="entry name" value="SnoaL"/>
    <property type="match status" value="1"/>
</dbReference>
<reference evidence="2 3" key="1">
    <citation type="submission" date="2018-09" db="EMBL/GenBank/DDBJ databases">
        <title>Genomic Encyclopedia of Archaeal and Bacterial Type Strains, Phase II (KMG-II): from individual species to whole genera.</title>
        <authorList>
            <person name="Goeker M."/>
        </authorList>
    </citation>
    <scope>NUCLEOTIDE SEQUENCE [LARGE SCALE GENOMIC DNA]</scope>
    <source>
        <strain evidence="2 3">DSM 17008</strain>
    </source>
</reference>
<dbReference type="RefSeq" id="WP_120191755.1">
    <property type="nucleotide sequence ID" value="NZ_RAPK01000006.1"/>
</dbReference>
<evidence type="ECO:0000313" key="2">
    <source>
        <dbReference type="EMBL" id="RKD76343.1"/>
    </source>
</evidence>
<feature type="compositionally biased region" description="Low complexity" evidence="1">
    <location>
        <begin position="25"/>
        <end position="34"/>
    </location>
</feature>
<gene>
    <name evidence="2" type="ORF">ATL39_0560</name>
</gene>
<feature type="region of interest" description="Disordered" evidence="1">
    <location>
        <begin position="1"/>
        <end position="37"/>
    </location>
</feature>
<dbReference type="OrthoDB" id="2769928at2"/>
<evidence type="ECO:0000313" key="3">
    <source>
        <dbReference type="Proteomes" id="UP000285120"/>
    </source>
</evidence>
<dbReference type="AlphaFoldDB" id="A0A419V8Q7"/>
<feature type="compositionally biased region" description="Basic and acidic residues" evidence="1">
    <location>
        <begin position="1"/>
        <end position="22"/>
    </location>
</feature>
<dbReference type="SUPFAM" id="SSF54427">
    <property type="entry name" value="NTF2-like"/>
    <property type="match status" value="2"/>
</dbReference>
<keyword evidence="3" id="KW-1185">Reference proteome</keyword>
<protein>
    <submittedName>
        <fullName evidence="2">Putative ester cyclase</fullName>
    </submittedName>
</protein>
<name>A0A419V8Q7_9BACL</name>
<dbReference type="InterPro" id="IPR032710">
    <property type="entry name" value="NTF2-like_dom_sf"/>
</dbReference>